<dbReference type="EMBL" id="JAPQKP010000003">
    <property type="protein sequence ID" value="KAJ5200607.1"/>
    <property type="molecule type" value="Genomic_DNA"/>
</dbReference>
<keyword evidence="4" id="KW-1185">Reference proteome</keyword>
<evidence type="ECO:0000256" key="1">
    <source>
        <dbReference type="SAM" id="MobiDB-lite"/>
    </source>
</evidence>
<keyword evidence="2" id="KW-0812">Transmembrane</keyword>
<keyword evidence="2" id="KW-1133">Transmembrane helix</keyword>
<comment type="caution">
    <text evidence="3">The sequence shown here is derived from an EMBL/GenBank/DDBJ whole genome shotgun (WGS) entry which is preliminary data.</text>
</comment>
<feature type="transmembrane region" description="Helical" evidence="2">
    <location>
        <begin position="243"/>
        <end position="269"/>
    </location>
</feature>
<name>A0A9W9JSB4_9EURO</name>
<reference evidence="3" key="2">
    <citation type="journal article" date="2023" name="IMA Fungus">
        <title>Comparative genomic study of the Penicillium genus elucidates a diverse pangenome and 15 lateral gene transfer events.</title>
        <authorList>
            <person name="Petersen C."/>
            <person name="Sorensen T."/>
            <person name="Nielsen M.R."/>
            <person name="Sondergaard T.E."/>
            <person name="Sorensen J.L."/>
            <person name="Fitzpatrick D.A."/>
            <person name="Frisvad J.C."/>
            <person name="Nielsen K.L."/>
        </authorList>
    </citation>
    <scope>NUCLEOTIDE SEQUENCE</scope>
    <source>
        <strain evidence="3">IBT 16849</strain>
    </source>
</reference>
<feature type="compositionally biased region" description="Polar residues" evidence="1">
    <location>
        <begin position="346"/>
        <end position="360"/>
    </location>
</feature>
<protein>
    <submittedName>
        <fullName evidence="3">PDZ-binding protein CRIPT</fullName>
    </submittedName>
</protein>
<evidence type="ECO:0000313" key="3">
    <source>
        <dbReference type="EMBL" id="KAJ5200607.1"/>
    </source>
</evidence>
<dbReference type="Proteomes" id="UP001150879">
    <property type="component" value="Unassembled WGS sequence"/>
</dbReference>
<evidence type="ECO:0000313" key="4">
    <source>
        <dbReference type="Proteomes" id="UP001150879"/>
    </source>
</evidence>
<dbReference type="OrthoDB" id="4504921at2759"/>
<feature type="transmembrane region" description="Helical" evidence="2">
    <location>
        <begin position="99"/>
        <end position="127"/>
    </location>
</feature>
<proteinExistence type="predicted"/>
<feature type="transmembrane region" description="Helical" evidence="2">
    <location>
        <begin position="36"/>
        <end position="58"/>
    </location>
</feature>
<feature type="transmembrane region" description="Helical" evidence="2">
    <location>
        <begin position="194"/>
        <end position="212"/>
    </location>
</feature>
<evidence type="ECO:0000256" key="2">
    <source>
        <dbReference type="SAM" id="Phobius"/>
    </source>
</evidence>
<feature type="transmembrane region" description="Helical" evidence="2">
    <location>
        <begin position="281"/>
        <end position="302"/>
    </location>
</feature>
<gene>
    <name evidence="3" type="ORF">N7472_005811</name>
</gene>
<feature type="transmembrane region" description="Helical" evidence="2">
    <location>
        <begin position="70"/>
        <end position="93"/>
    </location>
</feature>
<reference evidence="3" key="1">
    <citation type="submission" date="2022-11" db="EMBL/GenBank/DDBJ databases">
        <authorList>
            <person name="Petersen C."/>
        </authorList>
    </citation>
    <scope>NUCLEOTIDE SEQUENCE</scope>
    <source>
        <strain evidence="3">IBT 16849</strain>
    </source>
</reference>
<dbReference type="AlphaFoldDB" id="A0A9W9JSB4"/>
<feature type="transmembrane region" description="Helical" evidence="2">
    <location>
        <begin position="148"/>
        <end position="174"/>
    </location>
</feature>
<feature type="region of interest" description="Disordered" evidence="1">
    <location>
        <begin position="336"/>
        <end position="360"/>
    </location>
</feature>
<organism evidence="3 4">
    <name type="scientific">Penicillium cf. griseofulvum</name>
    <dbReference type="NCBI Taxonomy" id="2972120"/>
    <lineage>
        <taxon>Eukaryota</taxon>
        <taxon>Fungi</taxon>
        <taxon>Dikarya</taxon>
        <taxon>Ascomycota</taxon>
        <taxon>Pezizomycotina</taxon>
        <taxon>Eurotiomycetes</taxon>
        <taxon>Eurotiomycetidae</taxon>
        <taxon>Eurotiales</taxon>
        <taxon>Aspergillaceae</taxon>
        <taxon>Penicillium</taxon>
    </lineage>
</organism>
<accession>A0A9W9JSB4</accession>
<sequence length="360" mass="40537">MAPRRGGDYSDSYGENDPWSETVWLSLEYHRGKNLFYGQFAFDILSLLALIAFFIWTCRIKNRSLPLKGIMGAVTCFICSEIIIITWAALSIAETEVTMYYIISMILQDFFMVMGICLTFYIFWTLINRFLGLLTSSGKPHASVTSAHSLLFALIVVMALAQTALYIVYSVGIVTGQYSFIQLHFIRLNGALHIIYWLLSMEVVGCTIYLVMKAGSHRFVSKVNPGILSINSMQTDWLFQAPAIALISAAVCWFVVCFTSAVTIMAYSLTFTNRWPVYLDLLSAIIQFVFLVGTYTGILMCCAKWHNLGDEHDYSAPHPPAQYPPQHMAEGHYPSVQQPYGAPYQGYSTQPQTHHQVSPQ</sequence>
<keyword evidence="2" id="KW-0472">Membrane</keyword>